<evidence type="ECO:0000313" key="10">
    <source>
        <dbReference type="Proteomes" id="UP001165586"/>
    </source>
</evidence>
<evidence type="ECO:0000259" key="8">
    <source>
        <dbReference type="PROSITE" id="PS50928"/>
    </source>
</evidence>
<comment type="caution">
    <text evidence="9">The sequence shown here is derived from an EMBL/GenBank/DDBJ whole genome shotgun (WGS) entry which is preliminary data.</text>
</comment>
<keyword evidence="6 7" id="KW-0472">Membrane</keyword>
<dbReference type="PROSITE" id="PS50928">
    <property type="entry name" value="ABC_TM1"/>
    <property type="match status" value="1"/>
</dbReference>
<keyword evidence="4 7" id="KW-0812">Transmembrane</keyword>
<dbReference type="SUPFAM" id="SSF161098">
    <property type="entry name" value="MetI-like"/>
    <property type="match status" value="1"/>
</dbReference>
<evidence type="ECO:0000256" key="5">
    <source>
        <dbReference type="ARBA" id="ARBA00022989"/>
    </source>
</evidence>
<feature type="transmembrane region" description="Helical" evidence="7">
    <location>
        <begin position="101"/>
        <end position="122"/>
    </location>
</feature>
<dbReference type="PANTHER" id="PTHR43163">
    <property type="entry name" value="DIPEPTIDE TRANSPORT SYSTEM PERMEASE PROTEIN DPPB-RELATED"/>
    <property type="match status" value="1"/>
</dbReference>
<protein>
    <submittedName>
        <fullName evidence="9">ABC transporter permease</fullName>
    </submittedName>
</protein>
<accession>A0ABT2H781</accession>
<dbReference type="EMBL" id="JANLCJ010000009">
    <property type="protein sequence ID" value="MCS5735820.1"/>
    <property type="molecule type" value="Genomic_DNA"/>
</dbReference>
<feature type="domain" description="ABC transmembrane type-1" evidence="8">
    <location>
        <begin position="95"/>
        <end position="324"/>
    </location>
</feature>
<keyword evidence="5 7" id="KW-1133">Transmembrane helix</keyword>
<evidence type="ECO:0000256" key="6">
    <source>
        <dbReference type="ARBA" id="ARBA00023136"/>
    </source>
</evidence>
<comment type="subcellular location">
    <subcellularLocation>
        <location evidence="1 7">Cell membrane</location>
        <topology evidence="1 7">Multi-pass membrane protein</topology>
    </subcellularLocation>
</comment>
<feature type="transmembrane region" description="Helical" evidence="7">
    <location>
        <begin position="9"/>
        <end position="30"/>
    </location>
</feature>
<dbReference type="InterPro" id="IPR045621">
    <property type="entry name" value="BPD_transp_1_N"/>
</dbReference>
<keyword evidence="3" id="KW-1003">Cell membrane</keyword>
<dbReference type="Pfam" id="PF00528">
    <property type="entry name" value="BPD_transp_1"/>
    <property type="match status" value="1"/>
</dbReference>
<evidence type="ECO:0000256" key="2">
    <source>
        <dbReference type="ARBA" id="ARBA00022448"/>
    </source>
</evidence>
<evidence type="ECO:0000256" key="7">
    <source>
        <dbReference type="RuleBase" id="RU363032"/>
    </source>
</evidence>
<sequence length="363" mass="38456">MIRYLAQRLALAVVVLAGLLVMAFVMVQILPGDPARAAAGRNATAEQVEAARVALGLDEPVIQQFWRFIGRVFQGDLGTSVFTHQPVLQDIAAVLPSSLELVAAAMIINIVVAVPLGVFAAYRRGRAADVAARLLALLGAALPVFWLGLLLQLFFAGTLKWLPLYGQIGFGMDVPTITGATTIDALLSGDPAAFGSSLVYLILPAITLSASFIAVIARTVRSSMITALDSDYVALARATGASEFRVVVRHGLRNALIPMSTILGMQLGWMLGTTVLVESTFNRTGIGAYMVTAVLQTDIYPVIGSIIVIGIVFIVTNFVVDLLQLWINPRLRDSAWVRRRPAAGIPVAAQAGLTPAGSVGGVR</sequence>
<feature type="transmembrane region" description="Helical" evidence="7">
    <location>
        <begin position="299"/>
        <end position="323"/>
    </location>
</feature>
<dbReference type="Proteomes" id="UP001165586">
    <property type="component" value="Unassembled WGS sequence"/>
</dbReference>
<evidence type="ECO:0000256" key="4">
    <source>
        <dbReference type="ARBA" id="ARBA00022692"/>
    </source>
</evidence>
<feature type="transmembrane region" description="Helical" evidence="7">
    <location>
        <begin position="198"/>
        <end position="217"/>
    </location>
</feature>
<keyword evidence="10" id="KW-1185">Reference proteome</keyword>
<dbReference type="Pfam" id="PF19300">
    <property type="entry name" value="BPD_transp_1_N"/>
    <property type="match status" value="1"/>
</dbReference>
<organism evidence="9 10">
    <name type="scientific">Herbiconiux daphne</name>
    <dbReference type="NCBI Taxonomy" id="2970914"/>
    <lineage>
        <taxon>Bacteria</taxon>
        <taxon>Bacillati</taxon>
        <taxon>Actinomycetota</taxon>
        <taxon>Actinomycetes</taxon>
        <taxon>Micrococcales</taxon>
        <taxon>Microbacteriaceae</taxon>
        <taxon>Herbiconiux</taxon>
    </lineage>
</organism>
<feature type="transmembrane region" description="Helical" evidence="7">
    <location>
        <begin position="134"/>
        <end position="155"/>
    </location>
</feature>
<dbReference type="InterPro" id="IPR035906">
    <property type="entry name" value="MetI-like_sf"/>
</dbReference>
<evidence type="ECO:0000313" key="9">
    <source>
        <dbReference type="EMBL" id="MCS5735820.1"/>
    </source>
</evidence>
<dbReference type="PANTHER" id="PTHR43163:SF6">
    <property type="entry name" value="DIPEPTIDE TRANSPORT SYSTEM PERMEASE PROTEIN DPPB-RELATED"/>
    <property type="match status" value="1"/>
</dbReference>
<feature type="transmembrane region" description="Helical" evidence="7">
    <location>
        <begin position="255"/>
        <end position="277"/>
    </location>
</feature>
<evidence type="ECO:0000256" key="3">
    <source>
        <dbReference type="ARBA" id="ARBA00022475"/>
    </source>
</evidence>
<dbReference type="CDD" id="cd06261">
    <property type="entry name" value="TM_PBP2"/>
    <property type="match status" value="1"/>
</dbReference>
<proteinExistence type="inferred from homology"/>
<gene>
    <name evidence="9" type="ORF">N1032_18935</name>
</gene>
<dbReference type="RefSeq" id="WP_259540991.1">
    <property type="nucleotide sequence ID" value="NZ_JANLCJ010000009.1"/>
</dbReference>
<reference evidence="9" key="1">
    <citation type="submission" date="2022-08" db="EMBL/GenBank/DDBJ databases">
        <authorList>
            <person name="Deng Y."/>
            <person name="Han X.-F."/>
            <person name="Zhang Y.-Q."/>
        </authorList>
    </citation>
    <scope>NUCLEOTIDE SEQUENCE</scope>
    <source>
        <strain evidence="9">CPCC 203386</strain>
    </source>
</reference>
<evidence type="ECO:0000256" key="1">
    <source>
        <dbReference type="ARBA" id="ARBA00004651"/>
    </source>
</evidence>
<dbReference type="InterPro" id="IPR000515">
    <property type="entry name" value="MetI-like"/>
</dbReference>
<dbReference type="Gene3D" id="1.10.3720.10">
    <property type="entry name" value="MetI-like"/>
    <property type="match status" value="1"/>
</dbReference>
<name>A0ABT2H781_9MICO</name>
<comment type="similarity">
    <text evidence="7">Belongs to the binding-protein-dependent transport system permease family.</text>
</comment>
<keyword evidence="2 7" id="KW-0813">Transport</keyword>